<gene>
    <name evidence="1" type="ORF">RRG08_028389</name>
</gene>
<dbReference type="AlphaFoldDB" id="A0AAE1AWQ2"/>
<dbReference type="EMBL" id="JAWDGP010001101">
    <property type="protein sequence ID" value="KAK3794666.1"/>
    <property type="molecule type" value="Genomic_DNA"/>
</dbReference>
<protein>
    <submittedName>
        <fullName evidence="1">Uncharacterized protein</fullName>
    </submittedName>
</protein>
<sequence>MVSGRINIPIKANIPPSSEFNYLQARFRFLRVTVRLDPDHKVEKCERMVIKAKDDIRLLIAANINLEEQTRSQPSKPRQKSRINYLHEGQQICRETFMFIHDICKSRLSALITHYTNMIKA</sequence>
<comment type="caution">
    <text evidence="1">The sequence shown here is derived from an EMBL/GenBank/DDBJ whole genome shotgun (WGS) entry which is preliminary data.</text>
</comment>
<proteinExistence type="predicted"/>
<dbReference type="Proteomes" id="UP001283361">
    <property type="component" value="Unassembled WGS sequence"/>
</dbReference>
<name>A0AAE1AWQ2_9GAST</name>
<organism evidence="1 2">
    <name type="scientific">Elysia crispata</name>
    <name type="common">lettuce slug</name>
    <dbReference type="NCBI Taxonomy" id="231223"/>
    <lineage>
        <taxon>Eukaryota</taxon>
        <taxon>Metazoa</taxon>
        <taxon>Spiralia</taxon>
        <taxon>Lophotrochozoa</taxon>
        <taxon>Mollusca</taxon>
        <taxon>Gastropoda</taxon>
        <taxon>Heterobranchia</taxon>
        <taxon>Euthyneura</taxon>
        <taxon>Panpulmonata</taxon>
        <taxon>Sacoglossa</taxon>
        <taxon>Placobranchoidea</taxon>
        <taxon>Plakobranchidae</taxon>
        <taxon>Elysia</taxon>
    </lineage>
</organism>
<accession>A0AAE1AWQ2</accession>
<evidence type="ECO:0000313" key="2">
    <source>
        <dbReference type="Proteomes" id="UP001283361"/>
    </source>
</evidence>
<keyword evidence="2" id="KW-1185">Reference proteome</keyword>
<reference evidence="1" key="1">
    <citation type="journal article" date="2023" name="G3 (Bethesda)">
        <title>A reference genome for the long-term kleptoplast-retaining sea slug Elysia crispata morphotype clarki.</title>
        <authorList>
            <person name="Eastman K.E."/>
            <person name="Pendleton A.L."/>
            <person name="Shaikh M.A."/>
            <person name="Suttiyut T."/>
            <person name="Ogas R."/>
            <person name="Tomko P."/>
            <person name="Gavelis G."/>
            <person name="Widhalm J.R."/>
            <person name="Wisecaver J.H."/>
        </authorList>
    </citation>
    <scope>NUCLEOTIDE SEQUENCE</scope>
    <source>
        <strain evidence="1">ECLA1</strain>
    </source>
</reference>
<evidence type="ECO:0000313" key="1">
    <source>
        <dbReference type="EMBL" id="KAK3794666.1"/>
    </source>
</evidence>